<name>A0A523TGF6_UNCAE</name>
<dbReference type="GO" id="GO:0005975">
    <property type="term" value="P:carbohydrate metabolic process"/>
    <property type="evidence" value="ECO:0007669"/>
    <property type="project" value="InterPro"/>
</dbReference>
<dbReference type="Proteomes" id="UP000316517">
    <property type="component" value="Unassembled WGS sequence"/>
</dbReference>
<sequence length="355" mass="40678">MKKSRFVLYLLLLFALLGIGVGLWVQYQRGGYKERWKGIDAKIEREVSESTFPVLQEGTRKVGFLFSALQGEKLLEIPFDTPLDKLPQKLGQMFSRQGVKVHKINTANLKDRYEVLMKLGWEKKITHILRFILKKKRVALLIDDFGYSNGPVVEAFLDELDIPLTVSIIPGTPYANLVAEKAYKQKKEIVVHLPMQPRQEFKGSYRWIVLEGMSESKIKKLVREAIEDVPHARGLNNHMGSLITTQEKPMRAVLEVIKRENLYFVDSRSSHNSVAFSLARRMGVKSARNDCFLDNEREIEYIKERFHSHLESLKSGRDSVAICHATLTTARAIKEIVSGLEKRKVELVLVSELVE</sequence>
<accession>A0A523TGF6</accession>
<proteinExistence type="predicted"/>
<dbReference type="AlphaFoldDB" id="A0A523TGF6"/>
<dbReference type="Pfam" id="PF04748">
    <property type="entry name" value="Polysacc_deac_2"/>
    <property type="match status" value="1"/>
</dbReference>
<dbReference type="PANTHER" id="PTHR30105">
    <property type="entry name" value="UNCHARACTERIZED YIBQ-RELATED"/>
    <property type="match status" value="1"/>
</dbReference>
<reference evidence="1 2" key="1">
    <citation type="submission" date="2019-03" db="EMBL/GenBank/DDBJ databases">
        <title>Metabolic potential of uncultured bacteria and archaea associated with petroleum seepage in deep-sea sediments.</title>
        <authorList>
            <person name="Dong X."/>
            <person name="Hubert C."/>
        </authorList>
    </citation>
    <scope>NUCLEOTIDE SEQUENCE [LARGE SCALE GENOMIC DNA]</scope>
    <source>
        <strain evidence="1">E44_bin3</strain>
    </source>
</reference>
<organism evidence="1 2">
    <name type="scientific">Aerophobetes bacterium</name>
    <dbReference type="NCBI Taxonomy" id="2030807"/>
    <lineage>
        <taxon>Bacteria</taxon>
        <taxon>Candidatus Aerophobota</taxon>
    </lineage>
</organism>
<dbReference type="Gene3D" id="3.20.20.370">
    <property type="entry name" value="Glycoside hydrolase/deacetylase"/>
    <property type="match status" value="1"/>
</dbReference>
<protein>
    <submittedName>
        <fullName evidence="1">Divergent polysaccharide deacetylase family protein</fullName>
    </submittedName>
</protein>
<dbReference type="EMBL" id="SOJT01000083">
    <property type="protein sequence ID" value="TET29365.1"/>
    <property type="molecule type" value="Genomic_DNA"/>
</dbReference>
<comment type="caution">
    <text evidence="1">The sequence shown here is derived from an EMBL/GenBank/DDBJ whole genome shotgun (WGS) entry which is preliminary data.</text>
</comment>
<dbReference type="PANTHER" id="PTHR30105:SF2">
    <property type="entry name" value="DIVERGENT POLYSACCHARIDE DEACETYLASE SUPERFAMILY"/>
    <property type="match status" value="1"/>
</dbReference>
<dbReference type="SUPFAM" id="SSF88713">
    <property type="entry name" value="Glycoside hydrolase/deacetylase"/>
    <property type="match status" value="1"/>
</dbReference>
<evidence type="ECO:0000313" key="1">
    <source>
        <dbReference type="EMBL" id="TET29365.1"/>
    </source>
</evidence>
<evidence type="ECO:0000313" key="2">
    <source>
        <dbReference type="Proteomes" id="UP000316517"/>
    </source>
</evidence>
<dbReference type="InterPro" id="IPR011330">
    <property type="entry name" value="Glyco_hydro/deAcase_b/a-brl"/>
</dbReference>
<dbReference type="CDD" id="cd10936">
    <property type="entry name" value="CE4_DAC2"/>
    <property type="match status" value="1"/>
</dbReference>
<gene>
    <name evidence="1" type="ORF">E3J68_01885</name>
</gene>
<dbReference type="InterPro" id="IPR006837">
    <property type="entry name" value="Divergent_DAC"/>
</dbReference>